<dbReference type="CDD" id="cd00086">
    <property type="entry name" value="homeodomain"/>
    <property type="match status" value="1"/>
</dbReference>
<dbReference type="PANTHER" id="PTHR24326:SF176">
    <property type="entry name" value="HOMEOBOX-LEUCINE ZIPPER PROTEIN ATHB-13"/>
    <property type="match status" value="1"/>
</dbReference>
<comment type="function">
    <text evidence="10">Transcription factor.</text>
</comment>
<evidence type="ECO:0000259" key="13">
    <source>
        <dbReference type="PROSITE" id="PS50071"/>
    </source>
</evidence>
<evidence type="ECO:0000256" key="10">
    <source>
        <dbReference type="RuleBase" id="RU369038"/>
    </source>
</evidence>
<feature type="compositionally biased region" description="Low complexity" evidence="12">
    <location>
        <begin position="251"/>
        <end position="266"/>
    </location>
</feature>
<feature type="DNA-binding region" description="Homeobox" evidence="8">
    <location>
        <begin position="97"/>
        <end position="156"/>
    </location>
</feature>
<dbReference type="EnsemblPlants" id="Kaladp0071s0123.1.v1.1">
    <property type="protein sequence ID" value="Kaladp0071s0123.1.v1.1"/>
    <property type="gene ID" value="Kaladp0071s0123.v1.1"/>
</dbReference>
<accession>A0A7N0UJR7</accession>
<protein>
    <recommendedName>
        <fullName evidence="10">Homeobox-leucine zipper protein</fullName>
    </recommendedName>
    <alternativeName>
        <fullName evidence="10">HD-ZIP protein</fullName>
    </alternativeName>
    <alternativeName>
        <fullName evidence="10">Homeodomain transcription factor</fullName>
    </alternativeName>
</protein>
<dbReference type="InterPro" id="IPR017970">
    <property type="entry name" value="Homeobox_CS"/>
</dbReference>
<organism evidence="14 15">
    <name type="scientific">Kalanchoe fedtschenkoi</name>
    <name type="common">Lavender scallops</name>
    <name type="synonym">South American air plant</name>
    <dbReference type="NCBI Taxonomy" id="63787"/>
    <lineage>
        <taxon>Eukaryota</taxon>
        <taxon>Viridiplantae</taxon>
        <taxon>Streptophyta</taxon>
        <taxon>Embryophyta</taxon>
        <taxon>Tracheophyta</taxon>
        <taxon>Spermatophyta</taxon>
        <taxon>Magnoliopsida</taxon>
        <taxon>eudicotyledons</taxon>
        <taxon>Gunneridae</taxon>
        <taxon>Pentapetalae</taxon>
        <taxon>Saxifragales</taxon>
        <taxon>Crassulaceae</taxon>
        <taxon>Kalanchoe</taxon>
    </lineage>
</organism>
<keyword evidence="5 10" id="KW-0804">Transcription</keyword>
<dbReference type="Pfam" id="PF02183">
    <property type="entry name" value="HALZ"/>
    <property type="match status" value="1"/>
</dbReference>
<evidence type="ECO:0000256" key="5">
    <source>
        <dbReference type="ARBA" id="ARBA00023163"/>
    </source>
</evidence>
<dbReference type="AlphaFoldDB" id="A0A7N0UJR7"/>
<comment type="similarity">
    <text evidence="7 10">Belongs to the HD-ZIP homeobox family. Class I subfamily.</text>
</comment>
<dbReference type="PROSITE" id="PS00027">
    <property type="entry name" value="HOMEOBOX_1"/>
    <property type="match status" value="1"/>
</dbReference>
<dbReference type="InterPro" id="IPR045224">
    <property type="entry name" value="HDZip_class_I_plant"/>
</dbReference>
<dbReference type="InterPro" id="IPR001356">
    <property type="entry name" value="HD"/>
</dbReference>
<dbReference type="Gramene" id="Kaladp0071s0123.1.v1.1">
    <property type="protein sequence ID" value="Kaladp0071s0123.1.v1.1"/>
    <property type="gene ID" value="Kaladp0071s0123.v1.1"/>
</dbReference>
<comment type="subcellular location">
    <subcellularLocation>
        <location evidence="1 8 9">Nucleus</location>
    </subcellularLocation>
</comment>
<evidence type="ECO:0000256" key="6">
    <source>
        <dbReference type="ARBA" id="ARBA00023242"/>
    </source>
</evidence>
<dbReference type="GO" id="GO:0000981">
    <property type="term" value="F:DNA-binding transcription factor activity, RNA polymerase II-specific"/>
    <property type="evidence" value="ECO:0007669"/>
    <property type="project" value="UniProtKB-UniRule"/>
</dbReference>
<evidence type="ECO:0000256" key="1">
    <source>
        <dbReference type="ARBA" id="ARBA00004123"/>
    </source>
</evidence>
<evidence type="ECO:0000256" key="7">
    <source>
        <dbReference type="ARBA" id="ARBA00025748"/>
    </source>
</evidence>
<dbReference type="PRINTS" id="PR00031">
    <property type="entry name" value="HTHREPRESSR"/>
</dbReference>
<dbReference type="GO" id="GO:0043565">
    <property type="term" value="F:sequence-specific DNA binding"/>
    <property type="evidence" value="ECO:0007669"/>
    <property type="project" value="InterPro"/>
</dbReference>
<dbReference type="OMA" id="DQGSICS"/>
<reference evidence="14" key="1">
    <citation type="submission" date="2021-01" db="UniProtKB">
        <authorList>
            <consortium name="EnsemblPlants"/>
        </authorList>
    </citation>
    <scope>IDENTIFICATION</scope>
</reference>
<dbReference type="GO" id="GO:0005634">
    <property type="term" value="C:nucleus"/>
    <property type="evidence" value="ECO:0007669"/>
    <property type="project" value="UniProtKB-SubCell"/>
</dbReference>
<feature type="region of interest" description="Disordered" evidence="12">
    <location>
        <begin position="241"/>
        <end position="273"/>
    </location>
</feature>
<dbReference type="SMART" id="SM00389">
    <property type="entry name" value="HOX"/>
    <property type="match status" value="1"/>
</dbReference>
<dbReference type="Gene3D" id="1.10.10.60">
    <property type="entry name" value="Homeodomain-like"/>
    <property type="match status" value="1"/>
</dbReference>
<keyword evidence="3 8" id="KW-0238">DNA-binding</keyword>
<evidence type="ECO:0000256" key="3">
    <source>
        <dbReference type="ARBA" id="ARBA00023125"/>
    </source>
</evidence>
<dbReference type="Proteomes" id="UP000594263">
    <property type="component" value="Unplaced"/>
</dbReference>
<feature type="region of interest" description="Disordered" evidence="12">
    <location>
        <begin position="65"/>
        <end position="102"/>
    </location>
</feature>
<dbReference type="FunFam" id="1.10.10.60:FF:000200">
    <property type="entry name" value="Homeobox-leucine zipper protein ATHB-13"/>
    <property type="match status" value="1"/>
</dbReference>
<feature type="compositionally biased region" description="Polar residues" evidence="12">
    <location>
        <begin position="67"/>
        <end position="84"/>
    </location>
</feature>
<sequence length="323" mass="36256">MGCNGMAFFPANFMLQTSQDQEDEDDNHHQHNQHQRHQQPPIFPSPQDFNGVAAFLGGKRSMPLMEQHQSNNGCEDNTKNNTNGDQDELSDDGSLAGDQKKRRLNVEQVKTLEKSFELGNKLEPERKVQLARALGLQPRQIAIWFQNRRARWKTKQLEKDYDALKRQFDAVKAHNEALQTQNQKLQSQILALTSGREGGGGAAGVATESFNLNKETIDQGSCSNRSENSSDHQINMVKLGPASETSPSQIPTSMPLFPTSTSTTTTNSMRPASSSNLSATQLLFHHHNPQHGVKEENFSNMMFCGIEDHSGFWPWLDQHQNFN</sequence>
<keyword evidence="6 8" id="KW-0539">Nucleus</keyword>
<keyword evidence="4 8" id="KW-0371">Homeobox</keyword>
<feature type="domain" description="Homeobox" evidence="13">
    <location>
        <begin position="95"/>
        <end position="155"/>
    </location>
</feature>
<dbReference type="InterPro" id="IPR003106">
    <property type="entry name" value="Leu_zip_homeo"/>
</dbReference>
<keyword evidence="2 10" id="KW-0805">Transcription regulation</keyword>
<evidence type="ECO:0000256" key="4">
    <source>
        <dbReference type="ARBA" id="ARBA00023155"/>
    </source>
</evidence>
<evidence type="ECO:0000256" key="9">
    <source>
        <dbReference type="RuleBase" id="RU000682"/>
    </source>
</evidence>
<dbReference type="Pfam" id="PF00046">
    <property type="entry name" value="Homeodomain"/>
    <property type="match status" value="1"/>
</dbReference>
<proteinExistence type="inferred from homology"/>
<dbReference type="InterPro" id="IPR009057">
    <property type="entry name" value="Homeodomain-like_sf"/>
</dbReference>
<feature type="coiled-coil region" evidence="11">
    <location>
        <begin position="147"/>
        <end position="188"/>
    </location>
</feature>
<dbReference type="SUPFAM" id="SSF46689">
    <property type="entry name" value="Homeodomain-like"/>
    <property type="match status" value="1"/>
</dbReference>
<evidence type="ECO:0000256" key="8">
    <source>
        <dbReference type="PROSITE-ProRule" id="PRU00108"/>
    </source>
</evidence>
<keyword evidence="15" id="KW-1185">Reference proteome</keyword>
<feature type="region of interest" description="Disordered" evidence="12">
    <location>
        <begin position="19"/>
        <end position="53"/>
    </location>
</feature>
<keyword evidence="11" id="KW-0175">Coiled coil</keyword>
<evidence type="ECO:0000256" key="12">
    <source>
        <dbReference type="SAM" id="MobiDB-lite"/>
    </source>
</evidence>
<name>A0A7N0UJR7_KALFE</name>
<evidence type="ECO:0000256" key="11">
    <source>
        <dbReference type="SAM" id="Coils"/>
    </source>
</evidence>
<dbReference type="GO" id="GO:0045893">
    <property type="term" value="P:positive regulation of DNA-templated transcription"/>
    <property type="evidence" value="ECO:0007669"/>
    <property type="project" value="TreeGrafter"/>
</dbReference>
<dbReference type="PROSITE" id="PS50071">
    <property type="entry name" value="HOMEOBOX_2"/>
    <property type="match status" value="1"/>
</dbReference>
<evidence type="ECO:0000313" key="15">
    <source>
        <dbReference type="Proteomes" id="UP000594263"/>
    </source>
</evidence>
<dbReference type="PANTHER" id="PTHR24326">
    <property type="entry name" value="HOMEOBOX-LEUCINE ZIPPER PROTEIN"/>
    <property type="match status" value="1"/>
</dbReference>
<evidence type="ECO:0000313" key="14">
    <source>
        <dbReference type="EnsemblPlants" id="Kaladp0071s0123.1.v1.1"/>
    </source>
</evidence>
<evidence type="ECO:0000256" key="2">
    <source>
        <dbReference type="ARBA" id="ARBA00023015"/>
    </source>
</evidence>
<dbReference type="InterPro" id="IPR000047">
    <property type="entry name" value="HTH_motif"/>
</dbReference>